<accession>A0A9I9EGZ4</accession>
<dbReference type="Gramene" id="MELO3C033684.2.1">
    <property type="protein sequence ID" value="MELO3C033684.2.1"/>
    <property type="gene ID" value="MELO3C033684.2"/>
</dbReference>
<evidence type="ECO:0000313" key="2">
    <source>
        <dbReference type="EnsemblPlants" id="MELO3C033684.2.1"/>
    </source>
</evidence>
<evidence type="ECO:0000256" key="1">
    <source>
        <dbReference type="SAM" id="MobiDB-lite"/>
    </source>
</evidence>
<protein>
    <submittedName>
        <fullName evidence="2">Uncharacterized protein</fullName>
    </submittedName>
</protein>
<reference evidence="2" key="1">
    <citation type="submission" date="2023-03" db="UniProtKB">
        <authorList>
            <consortium name="EnsemblPlants"/>
        </authorList>
    </citation>
    <scope>IDENTIFICATION</scope>
</reference>
<organism evidence="2">
    <name type="scientific">Cucumis melo</name>
    <name type="common">Muskmelon</name>
    <dbReference type="NCBI Taxonomy" id="3656"/>
    <lineage>
        <taxon>Eukaryota</taxon>
        <taxon>Viridiplantae</taxon>
        <taxon>Streptophyta</taxon>
        <taxon>Embryophyta</taxon>
        <taxon>Tracheophyta</taxon>
        <taxon>Spermatophyta</taxon>
        <taxon>Magnoliopsida</taxon>
        <taxon>eudicotyledons</taxon>
        <taxon>Gunneridae</taxon>
        <taxon>Pentapetalae</taxon>
        <taxon>rosids</taxon>
        <taxon>fabids</taxon>
        <taxon>Cucurbitales</taxon>
        <taxon>Cucurbitaceae</taxon>
        <taxon>Benincaseae</taxon>
        <taxon>Cucumis</taxon>
    </lineage>
</organism>
<sequence>MDASRSVVSINDVILNRSCRDMGVGASYVRAAHHRWPNKPSISGIHTRKVKISQDGVKHDPYYSAAACLLMFSLHFHSRFASHLMEPGFDPLLHSTQIRLSNKSRGAKAARLPRGIRVWKFRVLTFVSCLAILVDKRGSKYLSRLDPYLSLPDSYEKGSFTVASLRALTFFLIEGSVRSKEFSIDKDISSDFFTRLWLPAQASKGDPLSFPAVSVIEVAFLSSSYQKRECPPSSDKEMLPPTIKGKARRGRKRLSEIEIGFLLNQKKRRRPRMA</sequence>
<name>A0A9I9EGZ4_CUCME</name>
<dbReference type="AlphaFoldDB" id="A0A9I9EGZ4"/>
<proteinExistence type="predicted"/>
<feature type="region of interest" description="Disordered" evidence="1">
    <location>
        <begin position="230"/>
        <end position="251"/>
    </location>
</feature>
<dbReference type="EnsemblPlants" id="MELO3C033684.2.1">
    <property type="protein sequence ID" value="MELO3C033684.2.1"/>
    <property type="gene ID" value="MELO3C033684.2"/>
</dbReference>